<reference evidence="19" key="1">
    <citation type="submission" date="2011-08" db="EMBL/GenBank/DDBJ databases">
        <title>The draft genome of Latimeria chalumnae.</title>
        <authorList>
            <person name="Di Palma F."/>
            <person name="Alfoldi J."/>
            <person name="Johnson J."/>
            <person name="Berlin A."/>
            <person name="Gnerre S."/>
            <person name="Jaffe D."/>
            <person name="MacCallum I."/>
            <person name="Young S."/>
            <person name="Walker B.J."/>
            <person name="Lander E."/>
            <person name="Lindblad-Toh K."/>
        </authorList>
    </citation>
    <scope>NUCLEOTIDE SEQUENCE [LARGE SCALE GENOMIC DNA]</scope>
    <source>
        <strain evidence="19">Wild caught</strain>
    </source>
</reference>
<evidence type="ECO:0000313" key="19">
    <source>
        <dbReference type="Proteomes" id="UP000008672"/>
    </source>
</evidence>
<dbReference type="STRING" id="7897.ENSLACP00000011596"/>
<dbReference type="OMA" id="SEGPKCC"/>
<organism evidence="18 19">
    <name type="scientific">Latimeria chalumnae</name>
    <name type="common">Coelacanth</name>
    <dbReference type="NCBI Taxonomy" id="7897"/>
    <lineage>
        <taxon>Eukaryota</taxon>
        <taxon>Metazoa</taxon>
        <taxon>Chordata</taxon>
        <taxon>Craniata</taxon>
        <taxon>Vertebrata</taxon>
        <taxon>Euteleostomi</taxon>
        <taxon>Coelacanthiformes</taxon>
        <taxon>Coelacanthidae</taxon>
        <taxon>Latimeria</taxon>
    </lineage>
</organism>
<reference evidence="18" key="2">
    <citation type="submission" date="2025-08" db="UniProtKB">
        <authorList>
            <consortium name="Ensembl"/>
        </authorList>
    </citation>
    <scope>IDENTIFICATION</scope>
</reference>
<evidence type="ECO:0000256" key="16">
    <source>
        <dbReference type="ARBA" id="ARBA00048842"/>
    </source>
</evidence>
<gene>
    <name evidence="18" type="primary">LOC102346475</name>
</gene>
<protein>
    <recommendedName>
        <fullName evidence="5">N-acetylgalactosaminide beta-1,3-galactosyltransferase</fullName>
        <ecNumber evidence="5">2.4.1.122</ecNumber>
    </recommendedName>
</protein>
<comment type="cofactor">
    <cofactor evidence="1">
        <name>Mn(2+)</name>
        <dbReference type="ChEBI" id="CHEBI:29035"/>
    </cofactor>
</comment>
<evidence type="ECO:0000256" key="14">
    <source>
        <dbReference type="ARBA" id="ARBA00023157"/>
    </source>
</evidence>
<evidence type="ECO:0000259" key="17">
    <source>
        <dbReference type="Pfam" id="PF02434"/>
    </source>
</evidence>
<dbReference type="UniPathway" id="UPA00378"/>
<dbReference type="FunFam" id="3.90.550.50:FF:000007">
    <property type="entry name" value="Glycoprotein-N-acetylgalactosamine 3-beta-galactosyltransferase 1"/>
    <property type="match status" value="1"/>
</dbReference>
<keyword evidence="11" id="KW-0735">Signal-anchor</keyword>
<evidence type="ECO:0000313" key="18">
    <source>
        <dbReference type="Ensembl" id="ENSLACP00000011596.1"/>
    </source>
</evidence>
<evidence type="ECO:0000256" key="12">
    <source>
        <dbReference type="ARBA" id="ARBA00022989"/>
    </source>
</evidence>
<keyword evidence="15" id="KW-0464">Manganese</keyword>
<dbReference type="Ensembl" id="ENSLACT00000011685.1">
    <property type="protein sequence ID" value="ENSLACP00000011596.1"/>
    <property type="gene ID" value="ENSLACG00000010204.1"/>
</dbReference>
<dbReference type="GO" id="GO:0001525">
    <property type="term" value="P:angiogenesis"/>
    <property type="evidence" value="ECO:0007669"/>
    <property type="project" value="UniProtKB-ARBA"/>
</dbReference>
<accession>H3APM5</accession>
<keyword evidence="6" id="KW-0328">Glycosyltransferase</keyword>
<evidence type="ECO:0000256" key="3">
    <source>
        <dbReference type="ARBA" id="ARBA00004922"/>
    </source>
</evidence>
<proteinExistence type="inferred from homology"/>
<evidence type="ECO:0000256" key="9">
    <source>
        <dbReference type="ARBA" id="ARBA00022723"/>
    </source>
</evidence>
<dbReference type="InterPro" id="IPR003378">
    <property type="entry name" value="Fringe-like_glycosylTrfase"/>
</dbReference>
<dbReference type="HOGENOM" id="CLU_035857_1_0_1"/>
<evidence type="ECO:0000256" key="11">
    <source>
        <dbReference type="ARBA" id="ARBA00022968"/>
    </source>
</evidence>
<evidence type="ECO:0000256" key="1">
    <source>
        <dbReference type="ARBA" id="ARBA00001936"/>
    </source>
</evidence>
<dbReference type="PANTHER" id="PTHR23033">
    <property type="entry name" value="BETA1,3-GALACTOSYLTRANSFERASE"/>
    <property type="match status" value="1"/>
</dbReference>
<evidence type="ECO:0000256" key="2">
    <source>
        <dbReference type="ARBA" id="ARBA00004606"/>
    </source>
</evidence>
<evidence type="ECO:0000256" key="10">
    <source>
        <dbReference type="ARBA" id="ARBA00022741"/>
    </source>
</evidence>
<evidence type="ECO:0000256" key="15">
    <source>
        <dbReference type="ARBA" id="ARBA00023211"/>
    </source>
</evidence>
<dbReference type="InterPro" id="IPR026050">
    <property type="entry name" value="C1GALT1/C1GALT1_chp1"/>
</dbReference>
<feature type="domain" description="Fringe-like glycosyltransferase" evidence="17">
    <location>
        <begin position="14"/>
        <end position="182"/>
    </location>
</feature>
<dbReference type="GO" id="GO:0016263">
    <property type="term" value="F:glycoprotein-N-acetylgalactosamine 3-beta-galactosyltransferase activity"/>
    <property type="evidence" value="ECO:0007669"/>
    <property type="project" value="UniProtKB-EC"/>
</dbReference>
<comment type="similarity">
    <text evidence="4">Belongs to the glycosyltransferase 31 family. Beta3-Gal-T subfamily.</text>
</comment>
<keyword evidence="12" id="KW-1133">Transmembrane helix</keyword>
<dbReference type="EMBL" id="AFYH01115406">
    <property type="status" value="NOT_ANNOTATED_CDS"/>
    <property type="molecule type" value="Genomic_DNA"/>
</dbReference>
<dbReference type="EC" id="2.4.1.122" evidence="5"/>
<evidence type="ECO:0000256" key="8">
    <source>
        <dbReference type="ARBA" id="ARBA00022692"/>
    </source>
</evidence>
<evidence type="ECO:0000256" key="13">
    <source>
        <dbReference type="ARBA" id="ARBA00023136"/>
    </source>
</evidence>
<dbReference type="Proteomes" id="UP000008672">
    <property type="component" value="Unassembled WGS sequence"/>
</dbReference>
<name>H3APM5_LATCH</name>
<keyword evidence="9" id="KW-0479">Metal-binding</keyword>
<dbReference type="PANTHER" id="PTHR23033:SF14">
    <property type="entry name" value="GLYCOPROTEIN-N-ACETYLGALACTOSAMINE 3-BETA-GALACTOSYLTRANSFERASE 1-RELATED"/>
    <property type="match status" value="1"/>
</dbReference>
<dbReference type="Pfam" id="PF02434">
    <property type="entry name" value="Fringe"/>
    <property type="match status" value="1"/>
</dbReference>
<evidence type="ECO:0000256" key="7">
    <source>
        <dbReference type="ARBA" id="ARBA00022679"/>
    </source>
</evidence>
<keyword evidence="14" id="KW-1015">Disulfide bond</keyword>
<comment type="catalytic activity">
    <reaction evidence="16">
        <text>an N-acetyl-alpha-D-galactosaminyl derivative + UDP-alpha-D-galactose = a beta-D-galactosyl-(1-&gt;3)-N-acetyl-alpha-D-galactosaminyl derivative + UDP + H(+)</text>
        <dbReference type="Rhea" id="RHEA:15621"/>
        <dbReference type="ChEBI" id="CHEBI:15378"/>
        <dbReference type="ChEBI" id="CHEBI:28257"/>
        <dbReference type="ChEBI" id="CHEBI:58223"/>
        <dbReference type="ChEBI" id="CHEBI:66914"/>
        <dbReference type="ChEBI" id="CHEBI:133470"/>
        <dbReference type="EC" id="2.4.1.122"/>
    </reaction>
</comment>
<dbReference type="GO" id="GO:0046872">
    <property type="term" value="F:metal ion binding"/>
    <property type="evidence" value="ECO:0007669"/>
    <property type="project" value="UniProtKB-KW"/>
</dbReference>
<keyword evidence="19" id="KW-1185">Reference proteome</keyword>
<reference evidence="18" key="3">
    <citation type="submission" date="2025-09" db="UniProtKB">
        <authorList>
            <consortium name="Ensembl"/>
        </authorList>
    </citation>
    <scope>IDENTIFICATION</scope>
</reference>
<keyword evidence="10" id="KW-0547">Nucleotide-binding</keyword>
<comment type="subcellular location">
    <subcellularLocation>
        <location evidence="2">Membrane</location>
        <topology evidence="2">Single-pass type II membrane protein</topology>
    </subcellularLocation>
</comment>
<keyword evidence="7" id="KW-0808">Transferase</keyword>
<dbReference type="InParanoid" id="H3APM5"/>
<dbReference type="GeneTree" id="ENSGT00940000164651"/>
<dbReference type="EMBL" id="AFYH01115407">
    <property type="status" value="NOT_ANNOTATED_CDS"/>
    <property type="molecule type" value="Genomic_DNA"/>
</dbReference>
<keyword evidence="8" id="KW-0812">Transmembrane</keyword>
<dbReference type="eggNOG" id="KOG2246">
    <property type="taxonomic scope" value="Eukaryota"/>
</dbReference>
<evidence type="ECO:0000256" key="5">
    <source>
        <dbReference type="ARBA" id="ARBA00012557"/>
    </source>
</evidence>
<dbReference type="GO" id="GO:0016020">
    <property type="term" value="C:membrane"/>
    <property type="evidence" value="ECO:0007669"/>
    <property type="project" value="UniProtKB-SubCell"/>
</dbReference>
<dbReference type="GO" id="GO:0000166">
    <property type="term" value="F:nucleotide binding"/>
    <property type="evidence" value="ECO:0007669"/>
    <property type="project" value="UniProtKB-KW"/>
</dbReference>
<keyword evidence="13" id="KW-0472">Membrane</keyword>
<sequence>AEELFKKIKVLCWIMTAPQNLQKRAQYVKITWGKRCNVLLFMSSETNHNFPTIGLNTSEGRTQLYLKTMKAFQYAHDHYIDKADWFLKTDDDTYVILENLRLLLAKYNPDEPLYMGKRFKVHVKQGYMSGGAGYILSREALKQYVKGLKSKICSHTTSVEDLAIGHCMEKLGIPAGDSRDIYQRETFFPFSLTPHLVHGSLSKSSWFWRYNYYDNVDGPKCCSDLAISFHYVDGTFMCMLEFYIYHLRAIGYRYRLKTDFPSQVSDVGDD</sequence>
<evidence type="ECO:0000256" key="6">
    <source>
        <dbReference type="ARBA" id="ARBA00022676"/>
    </source>
</evidence>
<comment type="pathway">
    <text evidence="3">Protein modification; protein glycosylation.</text>
</comment>
<dbReference type="AlphaFoldDB" id="H3APM5"/>
<evidence type="ECO:0000256" key="4">
    <source>
        <dbReference type="ARBA" id="ARBA00006462"/>
    </source>
</evidence>
<dbReference type="Gene3D" id="3.90.550.50">
    <property type="match status" value="1"/>
</dbReference>